<dbReference type="SUPFAM" id="SSF46785">
    <property type="entry name" value="Winged helix' DNA-binding domain"/>
    <property type="match status" value="1"/>
</dbReference>
<evidence type="ECO:0000313" key="3">
    <source>
        <dbReference type="Proteomes" id="UP000442707"/>
    </source>
</evidence>
<protein>
    <submittedName>
        <fullName evidence="2">Helix-turn-helix domain-containing protein</fullName>
    </submittedName>
</protein>
<accession>A0A6H9UU43</accession>
<dbReference type="Gene3D" id="1.10.10.10">
    <property type="entry name" value="Winged helix-like DNA-binding domain superfamily/Winged helix DNA-binding domain"/>
    <property type="match status" value="1"/>
</dbReference>
<dbReference type="CDD" id="cd00090">
    <property type="entry name" value="HTH_ARSR"/>
    <property type="match status" value="1"/>
</dbReference>
<dbReference type="EMBL" id="VZRB01000031">
    <property type="protein sequence ID" value="KAB1141503.1"/>
    <property type="molecule type" value="Genomic_DNA"/>
</dbReference>
<dbReference type="RefSeq" id="WP_150955032.1">
    <property type="nucleotide sequence ID" value="NZ_VZRB01000031.1"/>
</dbReference>
<dbReference type="GO" id="GO:0003677">
    <property type="term" value="F:DNA binding"/>
    <property type="evidence" value="ECO:0007669"/>
    <property type="project" value="InterPro"/>
</dbReference>
<evidence type="ECO:0000259" key="1">
    <source>
        <dbReference type="Pfam" id="PF09339"/>
    </source>
</evidence>
<dbReference type="InterPro" id="IPR036388">
    <property type="entry name" value="WH-like_DNA-bd_sf"/>
</dbReference>
<name>A0A6H9UU43_9ACTN</name>
<evidence type="ECO:0000313" key="2">
    <source>
        <dbReference type="EMBL" id="KAB1141503.1"/>
    </source>
</evidence>
<dbReference type="Pfam" id="PF09339">
    <property type="entry name" value="HTH_IclR"/>
    <property type="match status" value="1"/>
</dbReference>
<feature type="domain" description="HTH iclR-type" evidence="1">
    <location>
        <begin position="21"/>
        <end position="65"/>
    </location>
</feature>
<sequence>MTELPMIDPGPPPPLSESRNRVLEILRTARRPMGVQDIAGRTGLHANTARFHLDGLVEAGLAARDTEERDQPGRPRMVYRAVAADATAGLRSYRMLAEMLIGVVLGGLPQPERAAVETGEKWGRYLADRPAPLQHIDAAEGVRRTVKVLESIGFAPEPPPAGITGTDEAVIRIGHCPFRELAEQHREVVCSLHLGLMRGVLSEVRAPITAERLEPFVEPSLCLARLAPASGGRP</sequence>
<organism evidence="2 3">
    <name type="scientific">Streptomyces luteolifulvus</name>
    <dbReference type="NCBI Taxonomy" id="2615112"/>
    <lineage>
        <taxon>Bacteria</taxon>
        <taxon>Bacillati</taxon>
        <taxon>Actinomycetota</taxon>
        <taxon>Actinomycetes</taxon>
        <taxon>Kitasatosporales</taxon>
        <taxon>Streptomycetaceae</taxon>
        <taxon>Streptomyces</taxon>
    </lineage>
</organism>
<dbReference type="InterPro" id="IPR005471">
    <property type="entry name" value="Tscrpt_reg_IclR_N"/>
</dbReference>
<dbReference type="Proteomes" id="UP000442707">
    <property type="component" value="Unassembled WGS sequence"/>
</dbReference>
<dbReference type="InterPro" id="IPR011991">
    <property type="entry name" value="ArsR-like_HTH"/>
</dbReference>
<dbReference type="AlphaFoldDB" id="A0A6H9UU43"/>
<dbReference type="GO" id="GO:0006355">
    <property type="term" value="P:regulation of DNA-templated transcription"/>
    <property type="evidence" value="ECO:0007669"/>
    <property type="project" value="InterPro"/>
</dbReference>
<gene>
    <name evidence="2" type="ORF">F7R91_32205</name>
</gene>
<dbReference type="InterPro" id="IPR036390">
    <property type="entry name" value="WH_DNA-bd_sf"/>
</dbReference>
<reference evidence="2 3" key="1">
    <citation type="submission" date="2019-09" db="EMBL/GenBank/DDBJ databases">
        <title>Screening of Novel Bioactive Compounds from Soil-Associated.</title>
        <authorList>
            <person name="Zhao S."/>
        </authorList>
    </citation>
    <scope>NUCLEOTIDE SEQUENCE [LARGE SCALE GENOMIC DNA]</scope>
    <source>
        <strain evidence="2 3">HIT-DPA4</strain>
    </source>
</reference>
<proteinExistence type="predicted"/>
<keyword evidence="3" id="KW-1185">Reference proteome</keyword>
<comment type="caution">
    <text evidence="2">The sequence shown here is derived from an EMBL/GenBank/DDBJ whole genome shotgun (WGS) entry which is preliminary data.</text>
</comment>